<accession>A0ABW0P685</accession>
<keyword evidence="2" id="KW-1185">Reference proteome</keyword>
<protein>
    <submittedName>
        <fullName evidence="1">Uncharacterized protein</fullName>
    </submittedName>
</protein>
<organism evidence="1 2">
    <name type="scientific">Bosea massiliensis</name>
    <dbReference type="NCBI Taxonomy" id="151419"/>
    <lineage>
        <taxon>Bacteria</taxon>
        <taxon>Pseudomonadati</taxon>
        <taxon>Pseudomonadota</taxon>
        <taxon>Alphaproteobacteria</taxon>
        <taxon>Hyphomicrobiales</taxon>
        <taxon>Boseaceae</taxon>
        <taxon>Bosea</taxon>
    </lineage>
</organism>
<name>A0ABW0P685_9HYPH</name>
<evidence type="ECO:0000313" key="2">
    <source>
        <dbReference type="Proteomes" id="UP001596060"/>
    </source>
</evidence>
<evidence type="ECO:0000313" key="1">
    <source>
        <dbReference type="EMBL" id="MFC5507910.1"/>
    </source>
</evidence>
<reference evidence="2" key="1">
    <citation type="journal article" date="2019" name="Int. J. Syst. Evol. Microbiol.">
        <title>The Global Catalogue of Microorganisms (GCM) 10K type strain sequencing project: providing services to taxonomists for standard genome sequencing and annotation.</title>
        <authorList>
            <consortium name="The Broad Institute Genomics Platform"/>
            <consortium name="The Broad Institute Genome Sequencing Center for Infectious Disease"/>
            <person name="Wu L."/>
            <person name="Ma J."/>
        </authorList>
    </citation>
    <scope>NUCLEOTIDE SEQUENCE [LARGE SCALE GENOMIC DNA]</scope>
    <source>
        <strain evidence="2">CCUG 43117</strain>
    </source>
</reference>
<sequence length="317" mass="36193">MNAFALSLLDSRIFEHALRNSQGSEDPSLSGIRTHNSKQCVDRVPEVCGLRCGEPDSANPPRIQARKLHRQISNSPAKFGTRQMQAVSKFRKVPLTYAQFLRQVGLRQSPYPPQSDELVERISVGHCSFVQCIITHITRYEDAIAREQTMQTMHTLVGDRSLVLEMPRPDEWLMPGIRWGRFEELFTAAYWHGQAWQARVHDHYSQLKLGRTLTEEVAACLLGGYGMKAEIGLAAYRRIRDLGMLRPDVGAAALERVLSEPMTVQGRSVRYRFPQQKARYLASCCRFRRDRPGNPIINRPLFRELTGRDSENYPARA</sequence>
<feature type="non-terminal residue" evidence="1">
    <location>
        <position position="317"/>
    </location>
</feature>
<proteinExistence type="predicted"/>
<dbReference type="EMBL" id="JBHSLU010000073">
    <property type="protein sequence ID" value="MFC5507910.1"/>
    <property type="molecule type" value="Genomic_DNA"/>
</dbReference>
<gene>
    <name evidence="1" type="ORF">ACFPN9_21950</name>
</gene>
<comment type="caution">
    <text evidence="1">The sequence shown here is derived from an EMBL/GenBank/DDBJ whole genome shotgun (WGS) entry which is preliminary data.</text>
</comment>
<dbReference type="Proteomes" id="UP001596060">
    <property type="component" value="Unassembled WGS sequence"/>
</dbReference>